<proteinExistence type="predicted"/>
<reference evidence="6 7" key="1">
    <citation type="journal article" date="2011" name="PLoS Pathog.">
        <title>Endophytic Life Strategies Decoded by Genome and Transcriptome Analyses of the Mutualistic Root Symbiont Piriformospora indica.</title>
        <authorList>
            <person name="Zuccaro A."/>
            <person name="Lahrmann U."/>
            <person name="Guldener U."/>
            <person name="Langen G."/>
            <person name="Pfiffi S."/>
            <person name="Biedenkopf D."/>
            <person name="Wong P."/>
            <person name="Samans B."/>
            <person name="Grimm C."/>
            <person name="Basiewicz M."/>
            <person name="Murat C."/>
            <person name="Martin F."/>
            <person name="Kogel K.H."/>
        </authorList>
    </citation>
    <scope>NUCLEOTIDE SEQUENCE [LARGE SCALE GENOMIC DNA]</scope>
    <source>
        <strain evidence="6 7">DSM 11827</strain>
    </source>
</reference>
<dbReference type="GO" id="GO:0016020">
    <property type="term" value="C:membrane"/>
    <property type="evidence" value="ECO:0007669"/>
    <property type="project" value="UniProtKB-SubCell"/>
</dbReference>
<feature type="transmembrane region" description="Helical" evidence="5">
    <location>
        <begin position="174"/>
        <end position="193"/>
    </location>
</feature>
<dbReference type="eggNOG" id="KOG3472">
    <property type="taxonomic scope" value="Eukaryota"/>
</dbReference>
<dbReference type="AlphaFoldDB" id="G4TPX3"/>
<evidence type="ECO:0000256" key="3">
    <source>
        <dbReference type="ARBA" id="ARBA00022989"/>
    </source>
</evidence>
<evidence type="ECO:0000313" key="7">
    <source>
        <dbReference type="Proteomes" id="UP000007148"/>
    </source>
</evidence>
<dbReference type="OrthoDB" id="269173at2759"/>
<sequence>MTRPAKSFSMDGGSSIAPTALGSLFRPTTSTSFRQKSEIAFARLHLDSKSQMASESSALLPDHPSPTTTGSRFVQSSFITPSFLWKAGAISMAVGMIAGAFGSHGLRSRMASEQLESWKIASNYSIFNGLALLVISSHPRFSRHVYAGPAILFGSIVFSASIMALVLNRERFRFLGPITPVGGTLMISGYIALAL</sequence>
<name>G4TPX3_SERID</name>
<gene>
    <name evidence="6" type="ORF">PIIN_07321</name>
</gene>
<keyword evidence="3 5" id="KW-1133">Transmembrane helix</keyword>
<keyword evidence="4 5" id="KW-0472">Membrane</keyword>
<dbReference type="FunCoup" id="G4TPX3">
    <property type="interactions" value="42"/>
</dbReference>
<dbReference type="PANTHER" id="PTHR43461">
    <property type="entry name" value="TRANSMEMBRANE PROTEIN 256"/>
    <property type="match status" value="1"/>
</dbReference>
<dbReference type="Proteomes" id="UP000007148">
    <property type="component" value="Unassembled WGS sequence"/>
</dbReference>
<evidence type="ECO:0000256" key="2">
    <source>
        <dbReference type="ARBA" id="ARBA00022692"/>
    </source>
</evidence>
<evidence type="ECO:0000256" key="1">
    <source>
        <dbReference type="ARBA" id="ARBA00004141"/>
    </source>
</evidence>
<dbReference type="HOGENOM" id="CLU_096548_0_0_1"/>
<dbReference type="PANTHER" id="PTHR43461:SF1">
    <property type="entry name" value="TRANSMEMBRANE PROTEIN 256"/>
    <property type="match status" value="1"/>
</dbReference>
<evidence type="ECO:0000256" key="5">
    <source>
        <dbReference type="SAM" id="Phobius"/>
    </source>
</evidence>
<evidence type="ECO:0000313" key="6">
    <source>
        <dbReference type="EMBL" id="CCA73366.1"/>
    </source>
</evidence>
<organism evidence="6 7">
    <name type="scientific">Serendipita indica (strain DSM 11827)</name>
    <name type="common">Root endophyte fungus</name>
    <name type="synonym">Piriformospora indica</name>
    <dbReference type="NCBI Taxonomy" id="1109443"/>
    <lineage>
        <taxon>Eukaryota</taxon>
        <taxon>Fungi</taxon>
        <taxon>Dikarya</taxon>
        <taxon>Basidiomycota</taxon>
        <taxon>Agaricomycotina</taxon>
        <taxon>Agaricomycetes</taxon>
        <taxon>Sebacinales</taxon>
        <taxon>Serendipitaceae</taxon>
        <taxon>Serendipita</taxon>
    </lineage>
</organism>
<comment type="subcellular location">
    <subcellularLocation>
        <location evidence="1">Membrane</location>
        <topology evidence="1">Multi-pass membrane protein</topology>
    </subcellularLocation>
</comment>
<dbReference type="InParanoid" id="G4TPX3"/>
<protein>
    <submittedName>
        <fullName evidence="6">Uncharacterized protein</fullName>
    </submittedName>
</protein>
<dbReference type="EMBL" id="CAFZ01000220">
    <property type="protein sequence ID" value="CCA73366.1"/>
    <property type="molecule type" value="Genomic_DNA"/>
</dbReference>
<evidence type="ECO:0000256" key="4">
    <source>
        <dbReference type="ARBA" id="ARBA00023136"/>
    </source>
</evidence>
<feature type="transmembrane region" description="Helical" evidence="5">
    <location>
        <begin position="83"/>
        <end position="101"/>
    </location>
</feature>
<comment type="caution">
    <text evidence="6">The sequence shown here is derived from an EMBL/GenBank/DDBJ whole genome shotgun (WGS) entry which is preliminary data.</text>
</comment>
<dbReference type="Pfam" id="PF04241">
    <property type="entry name" value="DUF423"/>
    <property type="match status" value="1"/>
</dbReference>
<dbReference type="InterPro" id="IPR006696">
    <property type="entry name" value="DUF423"/>
</dbReference>
<feature type="transmembrane region" description="Helical" evidence="5">
    <location>
        <begin position="145"/>
        <end position="167"/>
    </location>
</feature>
<keyword evidence="2 5" id="KW-0812">Transmembrane</keyword>
<accession>G4TPX3</accession>
<keyword evidence="7" id="KW-1185">Reference proteome</keyword>